<proteinExistence type="predicted"/>
<sequence length="320" mass="37377">MHKKELVLLSQIESLERLLYRLPEHHPQRQFLQVELYRSAAGKRGEDRLARKLVEFSPEENHRFLNNVCLSLGDWKIQIDGLLLTERGAIIIESKNISGQLYFDHQTGEFARTDGDGLRTVMEDPTIQLNKNIRFITKFFKLHKIHMPIKGVVVFTSKQCEFITKPQNRTVCKIYQLIDYLFNILNSFPDMNNQPNLSKIDKLLQKHQTPYKRLPLCQLYAIVSTELRTGIFCVTCKKHQMIRKSRCGWICELCQSVDPLAFETSVQEYFSLIHPQLSNKQLRQFCNIASPYVASRLLATFDFETVGALRNRTYHLKNKD</sequence>
<feature type="domain" description="NERD" evidence="1">
    <location>
        <begin position="41"/>
        <end position="159"/>
    </location>
</feature>
<protein>
    <submittedName>
        <fullName evidence="2">Nuclease</fullName>
    </submittedName>
</protein>
<dbReference type="PROSITE" id="PS50965">
    <property type="entry name" value="NERD"/>
    <property type="match status" value="1"/>
</dbReference>
<dbReference type="EMBL" id="CP016537">
    <property type="protein sequence ID" value="ANU12755.1"/>
    <property type="molecule type" value="Genomic_DNA"/>
</dbReference>
<dbReference type="RefSeq" id="WP_008496479.1">
    <property type="nucleotide sequence ID" value="NZ_CP016537.2"/>
</dbReference>
<dbReference type="KEGG" id="phc:BBI08_02390"/>
<gene>
    <name evidence="2" type="ORF">BBI08_02390</name>
</gene>
<evidence type="ECO:0000313" key="3">
    <source>
        <dbReference type="Proteomes" id="UP000092687"/>
    </source>
</evidence>
<reference evidence="3" key="1">
    <citation type="submission" date="2016-07" db="EMBL/GenBank/DDBJ databases">
        <authorList>
            <person name="See-Too W.S."/>
        </authorList>
    </citation>
    <scope>NUCLEOTIDE SEQUENCE [LARGE SCALE GENOMIC DNA]</scope>
    <source>
        <strain evidence="3">DSM 24743</strain>
    </source>
</reference>
<dbReference type="InterPro" id="IPR011528">
    <property type="entry name" value="NERD"/>
</dbReference>
<accession>A0A1C7DMQ8</accession>
<dbReference type="OrthoDB" id="569879at2"/>
<organism evidence="2 3">
    <name type="scientific">Planococcus halocryophilus</name>
    <dbReference type="NCBI Taxonomy" id="1215089"/>
    <lineage>
        <taxon>Bacteria</taxon>
        <taxon>Bacillati</taxon>
        <taxon>Bacillota</taxon>
        <taxon>Bacilli</taxon>
        <taxon>Bacillales</taxon>
        <taxon>Caryophanaceae</taxon>
        <taxon>Planococcus</taxon>
    </lineage>
</organism>
<name>A0A1C7DMQ8_9BACL</name>
<dbReference type="Proteomes" id="UP000092687">
    <property type="component" value="Chromosome"/>
</dbReference>
<dbReference type="AlphaFoldDB" id="A0A1C7DMQ8"/>
<keyword evidence="3" id="KW-1185">Reference proteome</keyword>
<reference evidence="3" key="2">
    <citation type="submission" date="2016-10" db="EMBL/GenBank/DDBJ databases">
        <authorList>
            <person name="See-Too W.S."/>
        </authorList>
    </citation>
    <scope>NUCLEOTIDE SEQUENCE [LARGE SCALE GENOMIC DNA]</scope>
    <source>
        <strain evidence="3">DSM 24743</strain>
    </source>
</reference>
<evidence type="ECO:0000313" key="2">
    <source>
        <dbReference type="EMBL" id="ANU12755.1"/>
    </source>
</evidence>
<dbReference type="STRING" id="1215089.BBI08_02390"/>
<dbReference type="Pfam" id="PF08378">
    <property type="entry name" value="NERD"/>
    <property type="match status" value="1"/>
</dbReference>
<evidence type="ECO:0000259" key="1">
    <source>
        <dbReference type="PROSITE" id="PS50965"/>
    </source>
</evidence>